<evidence type="ECO:0000313" key="3">
    <source>
        <dbReference type="EMBL" id="SCZ94657.1"/>
    </source>
</evidence>
<feature type="compositionally biased region" description="Polar residues" evidence="1">
    <location>
        <begin position="399"/>
        <end position="413"/>
    </location>
</feature>
<accession>A0A2X0KP14</accession>
<evidence type="ECO:0000313" key="4">
    <source>
        <dbReference type="Proteomes" id="UP000249723"/>
    </source>
</evidence>
<protein>
    <submittedName>
        <fullName evidence="3">BZ3500_MvSof-1268-A1-R1_Chr12-3g04026 protein</fullName>
    </submittedName>
</protein>
<dbReference type="AlphaFoldDB" id="A0A2X0KP14"/>
<keyword evidence="4" id="KW-1185">Reference proteome</keyword>
<dbReference type="OrthoDB" id="47172at2759"/>
<feature type="domain" description="JmjC" evidence="2">
    <location>
        <begin position="313"/>
        <end position="488"/>
    </location>
</feature>
<sequence length="488" mass="55942">MYGSYLNKEHVKMTQQIYSTAEKDLRPCGPAVLHLFNSIKPLYIGQPPQDPRDHHLELEHITSSLIRLADERILSYHYKDVPTCWRQLYTDASLLEAILTVVSYMNDLTPEEQKARFLKTIRQLDLVIIVAGAPGQGRYELVLDLIKRIQKRYTEVTDVIQPRQSPAKRRKFSEEDREEQAKARPKIPSPMVDHPIIRLQNFPSFEAYLNLYHKEPFIVLGGSLDWPANELWCDQEYLQEKAGVGRCVPVEVGKEYTDREWRQEILPFEQVLKSVFEVSKHRSMTRVIHSEGQVTWRDKPKPVHYLAQHDLFRQIPDLRNDILIPDLVYSAPPERSKEFPEYVAPKNEDGYVLNAWLGPKGTLSPAHTDPYYNCYAQVVGSKWIWVAPPSCSPAMSAFGLSSSTEDPASSPNNETEDDDQSPHHSHLLTNTSRVDVSSPDTYDAAFKEQVVPFARQAVLQKGDVLVLPPGWWHSLKGLEASFSVSIWF</sequence>
<evidence type="ECO:0000256" key="1">
    <source>
        <dbReference type="SAM" id="MobiDB-lite"/>
    </source>
</evidence>
<dbReference type="PROSITE" id="PS51184">
    <property type="entry name" value="JMJC"/>
    <property type="match status" value="1"/>
</dbReference>
<dbReference type="InterPro" id="IPR003347">
    <property type="entry name" value="JmjC_dom"/>
</dbReference>
<dbReference type="Gene3D" id="2.60.120.650">
    <property type="entry name" value="Cupin"/>
    <property type="match status" value="1"/>
</dbReference>
<dbReference type="PANTHER" id="PTHR12461:SF94">
    <property type="entry name" value="JMJC DOMAIN-CONTAINING PROTEIN"/>
    <property type="match status" value="1"/>
</dbReference>
<dbReference type="PANTHER" id="PTHR12461">
    <property type="entry name" value="HYPOXIA-INDUCIBLE FACTOR 1 ALPHA INHIBITOR-RELATED"/>
    <property type="match status" value="1"/>
</dbReference>
<dbReference type="InterPro" id="IPR041667">
    <property type="entry name" value="Cupin_8"/>
</dbReference>
<organism evidence="3 4">
    <name type="scientific">Microbotryum saponariae</name>
    <dbReference type="NCBI Taxonomy" id="289078"/>
    <lineage>
        <taxon>Eukaryota</taxon>
        <taxon>Fungi</taxon>
        <taxon>Dikarya</taxon>
        <taxon>Basidiomycota</taxon>
        <taxon>Pucciniomycotina</taxon>
        <taxon>Microbotryomycetes</taxon>
        <taxon>Microbotryales</taxon>
        <taxon>Microbotryaceae</taxon>
        <taxon>Microbotryum</taxon>
    </lineage>
</organism>
<feature type="region of interest" description="Disordered" evidence="1">
    <location>
        <begin position="398"/>
        <end position="436"/>
    </location>
</feature>
<gene>
    <name evidence="3" type="ORF">BZ3500_MVSOF-1268-A1-R1_CHR12-3G04026</name>
</gene>
<feature type="region of interest" description="Disordered" evidence="1">
    <location>
        <begin position="162"/>
        <end position="186"/>
    </location>
</feature>
<name>A0A2X0KP14_9BASI</name>
<evidence type="ECO:0000259" key="2">
    <source>
        <dbReference type="PROSITE" id="PS51184"/>
    </source>
</evidence>
<dbReference type="Proteomes" id="UP000249723">
    <property type="component" value="Unassembled WGS sequence"/>
</dbReference>
<dbReference type="EMBL" id="FMWP01000053">
    <property type="protein sequence ID" value="SCZ94657.1"/>
    <property type="molecule type" value="Genomic_DNA"/>
</dbReference>
<reference evidence="4" key="1">
    <citation type="submission" date="2016-10" db="EMBL/GenBank/DDBJ databases">
        <authorList>
            <person name="Jeantristanb JTB J.-T."/>
            <person name="Ricardo R."/>
        </authorList>
    </citation>
    <scope>NUCLEOTIDE SEQUENCE [LARGE SCALE GENOMIC DNA]</scope>
</reference>
<dbReference type="Pfam" id="PF13621">
    <property type="entry name" value="Cupin_8"/>
    <property type="match status" value="1"/>
</dbReference>
<dbReference type="SUPFAM" id="SSF51197">
    <property type="entry name" value="Clavaminate synthase-like"/>
    <property type="match status" value="1"/>
</dbReference>
<proteinExistence type="predicted"/>
<feature type="compositionally biased region" description="Polar residues" evidence="1">
    <location>
        <begin position="427"/>
        <end position="436"/>
    </location>
</feature>
<dbReference type="STRING" id="289078.A0A2X0KP14"/>